<evidence type="ECO:0000256" key="3">
    <source>
        <dbReference type="ARBA" id="ARBA00022525"/>
    </source>
</evidence>
<evidence type="ECO:0000313" key="11">
    <source>
        <dbReference type="RefSeq" id="XP_018335441.1"/>
    </source>
</evidence>
<name>A0A1W4XH40_AGRPL</name>
<dbReference type="Gene3D" id="2.60.120.200">
    <property type="match status" value="1"/>
</dbReference>
<accession>A0A1W4XH40</accession>
<evidence type="ECO:0000256" key="5">
    <source>
        <dbReference type="ARBA" id="ARBA00022729"/>
    </source>
</evidence>
<comment type="subcellular location">
    <subcellularLocation>
        <location evidence="1">Secreted</location>
    </subcellularLocation>
</comment>
<dbReference type="CDD" id="cd02179">
    <property type="entry name" value="GH16_beta_GRP"/>
    <property type="match status" value="1"/>
</dbReference>
<feature type="domain" description="GH16" evidence="8">
    <location>
        <begin position="200"/>
        <end position="483"/>
    </location>
</feature>
<dbReference type="GO" id="GO:0045088">
    <property type="term" value="P:regulation of innate immune response"/>
    <property type="evidence" value="ECO:0007669"/>
    <property type="project" value="UniProtKB-ARBA"/>
</dbReference>
<evidence type="ECO:0000256" key="4">
    <source>
        <dbReference type="ARBA" id="ARBA00022588"/>
    </source>
</evidence>
<evidence type="ECO:0000256" key="6">
    <source>
        <dbReference type="ARBA" id="ARBA00022859"/>
    </source>
</evidence>
<keyword evidence="7" id="KW-0325">Glycoprotein</keyword>
<dbReference type="FunFam" id="2.60.120.200:FF:000235">
    <property type="entry name" value="Beta-1,3-glucan-binding protein"/>
    <property type="match status" value="1"/>
</dbReference>
<dbReference type="OrthoDB" id="4781at2759"/>
<keyword evidence="10" id="KW-1185">Reference proteome</keyword>
<dbReference type="InterPro" id="IPR050546">
    <property type="entry name" value="Glycosyl_Hydrlase_16"/>
</dbReference>
<evidence type="ECO:0000256" key="2">
    <source>
        <dbReference type="ARBA" id="ARBA00008781"/>
    </source>
</evidence>
<keyword evidence="3" id="KW-0964">Secreted</keyword>
<evidence type="ECO:0000256" key="7">
    <source>
        <dbReference type="ARBA" id="ARBA00023180"/>
    </source>
</evidence>
<dbReference type="GO" id="GO:0004553">
    <property type="term" value="F:hydrolase activity, hydrolyzing O-glycosyl compounds"/>
    <property type="evidence" value="ECO:0007669"/>
    <property type="project" value="InterPro"/>
</dbReference>
<dbReference type="FunCoup" id="A0A1W4XH40">
    <property type="interactions" value="58"/>
</dbReference>
<dbReference type="GO" id="GO:0005975">
    <property type="term" value="P:carbohydrate metabolic process"/>
    <property type="evidence" value="ECO:0007669"/>
    <property type="project" value="InterPro"/>
</dbReference>
<dbReference type="PANTHER" id="PTHR10963">
    <property type="entry name" value="GLYCOSYL HYDROLASE-RELATED"/>
    <property type="match status" value="1"/>
</dbReference>
<dbReference type="AlphaFoldDB" id="A0A1W4XH40"/>
<keyword evidence="6" id="KW-0391">Immunity</keyword>
<organism evidence="10 11">
    <name type="scientific">Agrilus planipennis</name>
    <name type="common">Emerald ash borer</name>
    <name type="synonym">Agrilus marcopoli</name>
    <dbReference type="NCBI Taxonomy" id="224129"/>
    <lineage>
        <taxon>Eukaryota</taxon>
        <taxon>Metazoa</taxon>
        <taxon>Ecdysozoa</taxon>
        <taxon>Arthropoda</taxon>
        <taxon>Hexapoda</taxon>
        <taxon>Insecta</taxon>
        <taxon>Pterygota</taxon>
        <taxon>Neoptera</taxon>
        <taxon>Endopterygota</taxon>
        <taxon>Coleoptera</taxon>
        <taxon>Polyphaga</taxon>
        <taxon>Elateriformia</taxon>
        <taxon>Buprestoidea</taxon>
        <taxon>Buprestidae</taxon>
        <taxon>Agrilinae</taxon>
        <taxon>Agrilus</taxon>
    </lineage>
</organism>
<dbReference type="RefSeq" id="XP_018335441.1">
    <property type="nucleotide sequence ID" value="XM_018479939.1"/>
</dbReference>
<dbReference type="Pfam" id="PF00722">
    <property type="entry name" value="Glyco_hydro_16"/>
    <property type="match status" value="1"/>
</dbReference>
<dbReference type="Proteomes" id="UP000192223">
    <property type="component" value="Unplaced"/>
</dbReference>
<evidence type="ECO:0000313" key="10">
    <source>
        <dbReference type="Proteomes" id="UP000192223"/>
    </source>
</evidence>
<dbReference type="SUPFAM" id="SSF49899">
    <property type="entry name" value="Concanavalin A-like lectins/glucanases"/>
    <property type="match status" value="1"/>
</dbReference>
<dbReference type="PROSITE" id="PS51969">
    <property type="entry name" value="CBM39"/>
    <property type="match status" value="1"/>
</dbReference>
<dbReference type="GeneID" id="108744260"/>
<dbReference type="InterPro" id="IPR000757">
    <property type="entry name" value="Beta-glucanase-like"/>
</dbReference>
<feature type="domain" description="CBM39" evidence="9">
    <location>
        <begin position="29"/>
        <end position="133"/>
    </location>
</feature>
<comment type="similarity">
    <text evidence="2">Belongs to the insect beta-1,3-glucan binding protein family.</text>
</comment>
<dbReference type="Pfam" id="PF15886">
    <property type="entry name" value="CBM39"/>
    <property type="match status" value="1"/>
</dbReference>
<dbReference type="InParanoid" id="A0A1W4XH40"/>
<dbReference type="InterPro" id="IPR013320">
    <property type="entry name" value="ConA-like_dom_sf"/>
</dbReference>
<dbReference type="InterPro" id="IPR031756">
    <property type="entry name" value="BGBP_N"/>
</dbReference>
<evidence type="ECO:0000259" key="9">
    <source>
        <dbReference type="PROSITE" id="PS51969"/>
    </source>
</evidence>
<dbReference type="InterPro" id="IPR043030">
    <property type="entry name" value="BGBP_N_sf"/>
</dbReference>
<dbReference type="GO" id="GO:0045087">
    <property type="term" value="P:innate immune response"/>
    <property type="evidence" value="ECO:0007669"/>
    <property type="project" value="UniProtKB-KW"/>
</dbReference>
<gene>
    <name evidence="11" type="primary">LOC108744260</name>
</gene>
<dbReference type="InterPro" id="IPR035806">
    <property type="entry name" value="GH16_GRP_C"/>
</dbReference>
<keyword evidence="4" id="KW-0399">Innate immunity</keyword>
<dbReference type="KEGG" id="apln:108744260"/>
<dbReference type="STRING" id="224129.A0A1W4XH40"/>
<dbReference type="GO" id="GO:0030246">
    <property type="term" value="F:carbohydrate binding"/>
    <property type="evidence" value="ECO:0007669"/>
    <property type="project" value="InterPro"/>
</dbReference>
<proteinExistence type="inferred from homology"/>
<protein>
    <submittedName>
        <fullName evidence="11">Beta-1,3-glucan-binding protein</fullName>
    </submittedName>
</protein>
<evidence type="ECO:0000259" key="8">
    <source>
        <dbReference type="PROSITE" id="PS51762"/>
    </source>
</evidence>
<dbReference type="PROSITE" id="PS51762">
    <property type="entry name" value="GH16_2"/>
    <property type="match status" value="1"/>
</dbReference>
<dbReference type="GO" id="GO:0005576">
    <property type="term" value="C:extracellular region"/>
    <property type="evidence" value="ECO:0007669"/>
    <property type="project" value="UniProtKB-SubCell"/>
</dbReference>
<reference evidence="11" key="1">
    <citation type="submission" date="2025-08" db="UniProtKB">
        <authorList>
            <consortium name="RefSeq"/>
        </authorList>
    </citation>
    <scope>IDENTIFICATION</scope>
    <source>
        <tissue evidence="11">Entire body</tissue>
    </source>
</reference>
<dbReference type="PANTHER" id="PTHR10963:SF60">
    <property type="entry name" value="GRAM-NEGATIVE BACTERIA-BINDING PROTEIN 1-RELATED"/>
    <property type="match status" value="1"/>
</dbReference>
<evidence type="ECO:0000256" key="1">
    <source>
        <dbReference type="ARBA" id="ARBA00004613"/>
    </source>
</evidence>
<keyword evidence="5" id="KW-0732">Signal</keyword>
<sequence length="483" mass="54014">MALIYKKYGSIVSSTVVILCISLISVSAYDVPDAEVIAFSPRGFQVSIPDEEGIDLFAFHGKINEEFEGREAGTFARDIVKAKNGRWTFTDKTTKLKPGDIIYYWTYVIFNDNGNKLGYPRDDQKFIVQELVPRDAVLTSSTTTSTTPSGEGQCIPSATQIGGRNACKNELIFEETFDTWRPDLWSLEQRFAGAPDYEFVVYSNNPTYTKVANGVLSIHPIPIENQYGNGFVTLPNGLDLGDRCTGVHGTTECFQKPTAWLILPPVLSGRMNTKKSFSFTYGTVQIRAKLPKGDWIYPQLFLNSKNEEYGRLYESGQIRIAFSPGNRNSNSDLSAGCILGDSVAARNYGMRRLHKEPGWCNDFHVYEMKWTPDGISVSVDGENYGNIYPPQGGFAQEANTMGIATETGERWRSGSKMAPFDKEMYLVLGVGAGGLCFPDSNTKPWKNNDPKNQRNFYRAMNQWYPTWSNDSALIVDYVKVFAV</sequence>
<dbReference type="Gene3D" id="2.60.40.2140">
    <property type="entry name" value="Beta-1,3-glucan-recognition protein, N-terminal domain"/>
    <property type="match status" value="1"/>
</dbReference>
<dbReference type="FunFam" id="2.60.40.2140:FF:000001">
    <property type="entry name" value="Beta-1,3-glucan-binding protein"/>
    <property type="match status" value="1"/>
</dbReference>